<protein>
    <recommendedName>
        <fullName evidence="4">Secreted protein</fullName>
    </recommendedName>
</protein>
<dbReference type="EMBL" id="JAPDFL010000001">
    <property type="protein sequence ID" value="MCW1933456.1"/>
    <property type="molecule type" value="Genomic_DNA"/>
</dbReference>
<dbReference type="RefSeq" id="WP_264506363.1">
    <property type="nucleotide sequence ID" value="NZ_JAPDFL010000001.1"/>
</dbReference>
<proteinExistence type="predicted"/>
<name>A0ABT3H0Z9_9RHOB</name>
<keyword evidence="1" id="KW-0732">Signal</keyword>
<gene>
    <name evidence="2" type="ORF">OKW52_14620</name>
</gene>
<dbReference type="Proteomes" id="UP001208938">
    <property type="component" value="Unassembled WGS sequence"/>
</dbReference>
<reference evidence="2 3" key="1">
    <citation type="submission" date="2022-10" db="EMBL/GenBank/DDBJ databases">
        <title>Pararhodobacter sp. nov., isolated from marine algae.</title>
        <authorList>
            <person name="Choi B.J."/>
            <person name="Kim J.M."/>
            <person name="Lee J.K."/>
            <person name="Choi D.G."/>
            <person name="Jeon C.O."/>
        </authorList>
    </citation>
    <scope>NUCLEOTIDE SEQUENCE [LARGE SCALE GENOMIC DNA]</scope>
    <source>
        <strain evidence="2 3">ZQ420</strain>
    </source>
</reference>
<evidence type="ECO:0008006" key="4">
    <source>
        <dbReference type="Google" id="ProtNLM"/>
    </source>
</evidence>
<organism evidence="2 3">
    <name type="scientific">Pararhodobacter zhoushanensis</name>
    <dbReference type="NCBI Taxonomy" id="2479545"/>
    <lineage>
        <taxon>Bacteria</taxon>
        <taxon>Pseudomonadati</taxon>
        <taxon>Pseudomonadota</taxon>
        <taxon>Alphaproteobacteria</taxon>
        <taxon>Rhodobacterales</taxon>
        <taxon>Paracoccaceae</taxon>
        <taxon>Pararhodobacter</taxon>
    </lineage>
</organism>
<accession>A0ABT3H0Z9</accession>
<keyword evidence="3" id="KW-1185">Reference proteome</keyword>
<evidence type="ECO:0000313" key="2">
    <source>
        <dbReference type="EMBL" id="MCW1933456.1"/>
    </source>
</evidence>
<feature type="chain" id="PRO_5046507119" description="Secreted protein" evidence="1">
    <location>
        <begin position="30"/>
        <end position="191"/>
    </location>
</feature>
<evidence type="ECO:0000256" key="1">
    <source>
        <dbReference type="SAM" id="SignalP"/>
    </source>
</evidence>
<comment type="caution">
    <text evidence="2">The sequence shown here is derived from an EMBL/GenBank/DDBJ whole genome shotgun (WGS) entry which is preliminary data.</text>
</comment>
<sequence>MASHARLAAALKPVLAFASALALALPALAQGKPDPGPLVFPNPGTRPDVRVDGPEALTCAALFNWIERRGPELTVQQANRLAEMLSTITTPGVYAVPPPADCDQVMLRMAREGFSVGDMTLLPVAGVSADCATLVPLVQSRLPGLEPEQQLNLRRVMARVHMPQQGATNDVMACAIVHGALERLNLIDQMR</sequence>
<feature type="signal peptide" evidence="1">
    <location>
        <begin position="1"/>
        <end position="29"/>
    </location>
</feature>
<evidence type="ECO:0000313" key="3">
    <source>
        <dbReference type="Proteomes" id="UP001208938"/>
    </source>
</evidence>